<sequence>MVRFKDELKTNKCDELKAKYKKGDENKCIIMIDTVGKILYDTVSSERR</sequence>
<proteinExistence type="predicted"/>
<evidence type="ECO:0000313" key="2">
    <source>
        <dbReference type="Proteomes" id="UP000679179"/>
    </source>
</evidence>
<comment type="caution">
    <text evidence="1">The sequence shown here is derived from an EMBL/GenBank/DDBJ whole genome shotgun (WGS) entry which is preliminary data.</text>
</comment>
<protein>
    <submittedName>
        <fullName evidence="1">Uncharacterized protein</fullName>
    </submittedName>
</protein>
<dbReference type="RefSeq" id="WP_212903211.1">
    <property type="nucleotide sequence ID" value="NZ_BOPZ01000007.1"/>
</dbReference>
<gene>
    <name evidence="1" type="ORF">CPJCM30710_11460</name>
</gene>
<name>A0A919RZQ4_9CLOT</name>
<keyword evidence="2" id="KW-1185">Reference proteome</keyword>
<accession>A0A919RZQ4</accession>
<dbReference type="AlphaFoldDB" id="A0A919RZQ4"/>
<evidence type="ECO:0000313" key="1">
    <source>
        <dbReference type="EMBL" id="GIM28480.1"/>
    </source>
</evidence>
<organism evidence="1 2">
    <name type="scientific">Clostridium polyendosporum</name>
    <dbReference type="NCBI Taxonomy" id="69208"/>
    <lineage>
        <taxon>Bacteria</taxon>
        <taxon>Bacillati</taxon>
        <taxon>Bacillota</taxon>
        <taxon>Clostridia</taxon>
        <taxon>Eubacteriales</taxon>
        <taxon>Clostridiaceae</taxon>
        <taxon>Clostridium</taxon>
    </lineage>
</organism>
<dbReference type="Proteomes" id="UP000679179">
    <property type="component" value="Unassembled WGS sequence"/>
</dbReference>
<dbReference type="EMBL" id="BOPZ01000007">
    <property type="protein sequence ID" value="GIM28480.1"/>
    <property type="molecule type" value="Genomic_DNA"/>
</dbReference>
<reference evidence="1" key="1">
    <citation type="submission" date="2021-03" db="EMBL/GenBank/DDBJ databases">
        <title>Taxonomic study of Clostridium polyendosporum from meadow-gley soil under rice.</title>
        <authorList>
            <person name="Kobayashi H."/>
            <person name="Tanizawa Y."/>
            <person name="Yagura M."/>
        </authorList>
    </citation>
    <scope>NUCLEOTIDE SEQUENCE</scope>
    <source>
        <strain evidence="1">JCM 30710</strain>
    </source>
</reference>